<evidence type="ECO:0000256" key="1">
    <source>
        <dbReference type="ARBA" id="ARBA00023125"/>
    </source>
</evidence>
<dbReference type="InterPro" id="IPR000551">
    <property type="entry name" value="MerR-type_HTH_dom"/>
</dbReference>
<evidence type="ECO:0000313" key="3">
    <source>
        <dbReference type="EMBL" id="KIZ36695.1"/>
    </source>
</evidence>
<accession>A0A0D7E881</accession>
<dbReference type="PATRIC" id="fig|316.110.peg.4235"/>
<dbReference type="SMART" id="SM00422">
    <property type="entry name" value="HTH_MERR"/>
    <property type="match status" value="1"/>
</dbReference>
<comment type="caution">
    <text evidence="3">The sequence shown here is derived from an EMBL/GenBank/DDBJ whole genome shotgun (WGS) entry which is preliminary data.</text>
</comment>
<dbReference type="GO" id="GO:0003677">
    <property type="term" value="F:DNA binding"/>
    <property type="evidence" value="ECO:0007669"/>
    <property type="project" value="UniProtKB-KW"/>
</dbReference>
<proteinExistence type="predicted"/>
<dbReference type="PROSITE" id="PS50937">
    <property type="entry name" value="HTH_MERR_2"/>
    <property type="match status" value="1"/>
</dbReference>
<dbReference type="Gene3D" id="1.10.1660.10">
    <property type="match status" value="1"/>
</dbReference>
<dbReference type="CDD" id="cd01109">
    <property type="entry name" value="HTH_YyaN"/>
    <property type="match status" value="1"/>
</dbReference>
<dbReference type="PRINTS" id="PR00040">
    <property type="entry name" value="HTHMERR"/>
</dbReference>
<keyword evidence="1" id="KW-0238">DNA-binding</keyword>
<name>A0A0D7E881_STUST</name>
<dbReference type="PANTHER" id="PTHR30204:SF98">
    <property type="entry name" value="HTH-TYPE TRANSCRIPTIONAL REGULATOR ADHR"/>
    <property type="match status" value="1"/>
</dbReference>
<dbReference type="SUPFAM" id="SSF46955">
    <property type="entry name" value="Putative DNA-binding domain"/>
    <property type="match status" value="1"/>
</dbReference>
<organism evidence="3 4">
    <name type="scientific">Stutzerimonas stutzeri</name>
    <name type="common">Pseudomonas stutzeri</name>
    <dbReference type="NCBI Taxonomy" id="316"/>
    <lineage>
        <taxon>Bacteria</taxon>
        <taxon>Pseudomonadati</taxon>
        <taxon>Pseudomonadota</taxon>
        <taxon>Gammaproteobacteria</taxon>
        <taxon>Pseudomonadales</taxon>
        <taxon>Pseudomonadaceae</taxon>
        <taxon>Stutzerimonas</taxon>
    </lineage>
</organism>
<dbReference type="PANTHER" id="PTHR30204">
    <property type="entry name" value="REDOX-CYCLING DRUG-SENSING TRANSCRIPTIONAL ACTIVATOR SOXR"/>
    <property type="match status" value="1"/>
</dbReference>
<feature type="domain" description="HTH merR-type" evidence="2">
    <location>
        <begin position="7"/>
        <end position="76"/>
    </location>
</feature>
<gene>
    <name evidence="3" type="ORF">LO50_08490</name>
</gene>
<dbReference type="InterPro" id="IPR047057">
    <property type="entry name" value="MerR_fam"/>
</dbReference>
<dbReference type="EMBL" id="JXXD01000066">
    <property type="protein sequence ID" value="KIZ36695.1"/>
    <property type="molecule type" value="Genomic_DNA"/>
</dbReference>
<sequence>MSEAPVRLSIRQFAARCGLSADTLRYYEKIGLLRHVARDASGFRVYGPRDLEWIGFILRLKDTGMALDDIIRYAELRECGDTTLAARQALLEQHAARLHERIQRDHQHLDALQAKIALYRQQTSA</sequence>
<dbReference type="Pfam" id="PF13411">
    <property type="entry name" value="MerR_1"/>
    <property type="match status" value="1"/>
</dbReference>
<dbReference type="RefSeq" id="WP_044314707.1">
    <property type="nucleotide sequence ID" value="NZ_JBITTV010000002.1"/>
</dbReference>
<reference evidence="3 4" key="1">
    <citation type="submission" date="2014-11" db="EMBL/GenBank/DDBJ databases">
        <title>Genomics and ecophysiology of heterotrophic nitrogen fixing bacteria isolated from estuarine surface water.</title>
        <authorList>
            <person name="Bentzon-Tilia M."/>
            <person name="Severin I."/>
            <person name="Hansen L.H."/>
            <person name="Riemann L."/>
        </authorList>
    </citation>
    <scope>NUCLEOTIDE SEQUENCE [LARGE SCALE GENOMIC DNA]</scope>
    <source>
        <strain evidence="3 4">BAL361</strain>
    </source>
</reference>
<protein>
    <submittedName>
        <fullName evidence="3">MerR family transcriptional regulator</fullName>
    </submittedName>
</protein>
<evidence type="ECO:0000313" key="4">
    <source>
        <dbReference type="Proteomes" id="UP000032439"/>
    </source>
</evidence>
<dbReference type="Proteomes" id="UP000032439">
    <property type="component" value="Unassembled WGS sequence"/>
</dbReference>
<dbReference type="AlphaFoldDB" id="A0A0D7E881"/>
<evidence type="ECO:0000259" key="2">
    <source>
        <dbReference type="PROSITE" id="PS50937"/>
    </source>
</evidence>
<dbReference type="GO" id="GO:0003700">
    <property type="term" value="F:DNA-binding transcription factor activity"/>
    <property type="evidence" value="ECO:0007669"/>
    <property type="project" value="InterPro"/>
</dbReference>
<dbReference type="InterPro" id="IPR009061">
    <property type="entry name" value="DNA-bd_dom_put_sf"/>
</dbReference>